<dbReference type="OrthoDB" id="9776822at2"/>
<dbReference type="PANTHER" id="PTHR43085">
    <property type="entry name" value="HEXOKINASE FAMILY MEMBER"/>
    <property type="match status" value="1"/>
</dbReference>
<keyword evidence="17" id="KW-1185">Reference proteome</keyword>
<dbReference type="GO" id="GO:0008673">
    <property type="term" value="F:2-dehydro-3-deoxygluconokinase activity"/>
    <property type="evidence" value="ECO:0007669"/>
    <property type="project" value="UniProtKB-EC"/>
</dbReference>
<evidence type="ECO:0000256" key="14">
    <source>
        <dbReference type="ARBA" id="ARBA00080545"/>
    </source>
</evidence>
<comment type="caution">
    <text evidence="16">The sequence shown here is derived from an EMBL/GenBank/DDBJ whole genome shotgun (WGS) entry which is preliminary data.</text>
</comment>
<evidence type="ECO:0000256" key="11">
    <source>
        <dbReference type="ARBA" id="ARBA00066369"/>
    </source>
</evidence>
<evidence type="ECO:0000256" key="10">
    <source>
        <dbReference type="ARBA" id="ARBA00054997"/>
    </source>
</evidence>
<gene>
    <name evidence="16" type="ORF">EDC45_1160</name>
</gene>
<keyword evidence="2" id="KW-0808">Transferase</keyword>
<evidence type="ECO:0000256" key="5">
    <source>
        <dbReference type="ARBA" id="ARBA00022840"/>
    </source>
</evidence>
<proteinExistence type="inferred from homology"/>
<comment type="function">
    <text evidence="10">Catalyzes the phosphorylation of 2-keto-3-deoxygluconate (KDG) to produce 2-keto-3-deoxy-6-phosphogluconate (KDPG).</text>
</comment>
<organism evidence="16 17">
    <name type="scientific">Mesocricetibacter intestinalis</name>
    <dbReference type="NCBI Taxonomy" id="1521930"/>
    <lineage>
        <taxon>Bacteria</taxon>
        <taxon>Pseudomonadati</taxon>
        <taxon>Pseudomonadota</taxon>
        <taxon>Gammaproteobacteria</taxon>
        <taxon>Pasteurellales</taxon>
        <taxon>Pasteurellaceae</taxon>
        <taxon>Mesocricetibacter</taxon>
    </lineage>
</organism>
<comment type="catalytic activity">
    <reaction evidence="9">
        <text>2-dehydro-3-deoxy-D-gluconate + ATP = 2-dehydro-3-deoxy-6-phospho-D-gluconate + ADP + H(+)</text>
        <dbReference type="Rhea" id="RHEA:14797"/>
        <dbReference type="ChEBI" id="CHEBI:15378"/>
        <dbReference type="ChEBI" id="CHEBI:30616"/>
        <dbReference type="ChEBI" id="CHEBI:57569"/>
        <dbReference type="ChEBI" id="CHEBI:57990"/>
        <dbReference type="ChEBI" id="CHEBI:456216"/>
        <dbReference type="EC" id="2.7.1.45"/>
    </reaction>
</comment>
<sequence length="317" mass="35773">MKKLSIIGECMIELNGEPFGEMRQSYGGDTLNTATYLARVSPPEKIEVGYISVLGTDPLSREMQKRWREEGIRTDGVLSDNARYPGLYLIQLDSRGERTFLYWRNQSAARYLLRHPDYAKACEYLSDSDMIYLSGISLAILPDQDRYLLINQLEKLAKQGVKIAFDSNYRPGLWESEQKTREIYTALYPLLSLALVTFDDEQALWRDKEVSTTMQRLNAAGVKEIVVKQGKCGAFFHDFSGQQGHITTEPVSNPVDTTSAGDAFNAGFLNGYLQNKSLSQCCRQGNRLAAEVIRHKGAIIDKRATQHFLAEFNCANQ</sequence>
<protein>
    <recommendedName>
        <fullName evidence="12">2-dehydro-3-deoxygluconokinase</fullName>
        <ecNumber evidence="11">2.7.1.45</ecNumber>
    </recommendedName>
    <alternativeName>
        <fullName evidence="13">2-keto-3-deoxygluconokinase</fullName>
    </alternativeName>
    <alternativeName>
        <fullName evidence="14">3-deoxy-2-oxo-D-gluconate kinase</fullName>
    </alternativeName>
    <alternativeName>
        <fullName evidence="8">KDG kinase</fullName>
    </alternativeName>
</protein>
<dbReference type="RefSeq" id="WP_133544377.1">
    <property type="nucleotide sequence ID" value="NZ_SNYQ01000003.1"/>
</dbReference>
<evidence type="ECO:0000256" key="6">
    <source>
        <dbReference type="ARBA" id="ARBA00023277"/>
    </source>
</evidence>
<dbReference type="CDD" id="cd01166">
    <property type="entry name" value="KdgK"/>
    <property type="match status" value="1"/>
</dbReference>
<evidence type="ECO:0000256" key="2">
    <source>
        <dbReference type="ARBA" id="ARBA00022679"/>
    </source>
</evidence>
<evidence type="ECO:0000256" key="4">
    <source>
        <dbReference type="ARBA" id="ARBA00022777"/>
    </source>
</evidence>
<keyword evidence="4 16" id="KW-0418">Kinase</keyword>
<evidence type="ECO:0000256" key="8">
    <source>
        <dbReference type="ARBA" id="ARBA00044254"/>
    </source>
</evidence>
<dbReference type="InterPro" id="IPR029056">
    <property type="entry name" value="Ribokinase-like"/>
</dbReference>
<evidence type="ECO:0000256" key="7">
    <source>
        <dbReference type="ARBA" id="ARBA00043951"/>
    </source>
</evidence>
<evidence type="ECO:0000256" key="13">
    <source>
        <dbReference type="ARBA" id="ARBA00075711"/>
    </source>
</evidence>
<dbReference type="GO" id="GO:0042840">
    <property type="term" value="P:D-glucuronate catabolic process"/>
    <property type="evidence" value="ECO:0007669"/>
    <property type="project" value="TreeGrafter"/>
</dbReference>
<comment type="pathway">
    <text evidence="7">Carbohydrate acid metabolism; 2-dehydro-3-deoxy-D-gluconate degradation; D-glyceraldehyde 3-phosphate and pyruvate from 2-dehydro-3-deoxy-D-gluconate: step 1/2.</text>
</comment>
<dbReference type="Gene3D" id="3.40.1190.20">
    <property type="match status" value="1"/>
</dbReference>
<evidence type="ECO:0000256" key="3">
    <source>
        <dbReference type="ARBA" id="ARBA00022741"/>
    </source>
</evidence>
<accession>A0A4R6V932</accession>
<dbReference type="GO" id="GO:0005524">
    <property type="term" value="F:ATP binding"/>
    <property type="evidence" value="ECO:0007669"/>
    <property type="project" value="UniProtKB-KW"/>
</dbReference>
<evidence type="ECO:0000313" key="17">
    <source>
        <dbReference type="Proteomes" id="UP000295657"/>
    </source>
</evidence>
<dbReference type="AlphaFoldDB" id="A0A4R6V932"/>
<dbReference type="Pfam" id="PF00294">
    <property type="entry name" value="PfkB"/>
    <property type="match status" value="1"/>
</dbReference>
<dbReference type="GO" id="GO:0005829">
    <property type="term" value="C:cytosol"/>
    <property type="evidence" value="ECO:0007669"/>
    <property type="project" value="TreeGrafter"/>
</dbReference>
<dbReference type="FunFam" id="3.40.1190.20:FF:000011">
    <property type="entry name" value="2-dehydro-3-deoxygluconokinase, putative"/>
    <property type="match status" value="1"/>
</dbReference>
<evidence type="ECO:0000256" key="1">
    <source>
        <dbReference type="ARBA" id="ARBA00010688"/>
    </source>
</evidence>
<feature type="domain" description="Carbohydrate kinase PfkB" evidence="15">
    <location>
        <begin position="1"/>
        <end position="301"/>
    </location>
</feature>
<comment type="similarity">
    <text evidence="1">Belongs to the carbohydrate kinase PfkB family.</text>
</comment>
<evidence type="ECO:0000256" key="9">
    <source>
        <dbReference type="ARBA" id="ARBA00050729"/>
    </source>
</evidence>
<dbReference type="InterPro" id="IPR002173">
    <property type="entry name" value="Carboh/pur_kinase_PfkB_CS"/>
</dbReference>
<evidence type="ECO:0000259" key="15">
    <source>
        <dbReference type="Pfam" id="PF00294"/>
    </source>
</evidence>
<name>A0A4R6V932_9PAST</name>
<dbReference type="PANTHER" id="PTHR43085:SF15">
    <property type="entry name" value="2-DEHYDRO-3-DEOXYGLUCONOKINASE"/>
    <property type="match status" value="1"/>
</dbReference>
<dbReference type="GO" id="GO:0006974">
    <property type="term" value="P:DNA damage response"/>
    <property type="evidence" value="ECO:0007669"/>
    <property type="project" value="TreeGrafter"/>
</dbReference>
<dbReference type="GO" id="GO:0019698">
    <property type="term" value="P:D-galacturonate catabolic process"/>
    <property type="evidence" value="ECO:0007669"/>
    <property type="project" value="TreeGrafter"/>
</dbReference>
<keyword evidence="5" id="KW-0067">ATP-binding</keyword>
<dbReference type="SUPFAM" id="SSF53613">
    <property type="entry name" value="Ribokinase-like"/>
    <property type="match status" value="1"/>
</dbReference>
<reference evidence="16 17" key="1">
    <citation type="submission" date="2019-03" db="EMBL/GenBank/DDBJ databases">
        <title>Genomic Encyclopedia of Type Strains, Phase IV (KMG-IV): sequencing the most valuable type-strain genomes for metagenomic binning, comparative biology and taxonomic classification.</title>
        <authorList>
            <person name="Goeker M."/>
        </authorList>
    </citation>
    <scope>NUCLEOTIDE SEQUENCE [LARGE SCALE GENOMIC DNA]</scope>
    <source>
        <strain evidence="16 17">DSM 28403</strain>
    </source>
</reference>
<dbReference type="EMBL" id="SNYQ01000003">
    <property type="protein sequence ID" value="TDQ58088.1"/>
    <property type="molecule type" value="Genomic_DNA"/>
</dbReference>
<evidence type="ECO:0000313" key="16">
    <source>
        <dbReference type="EMBL" id="TDQ58088.1"/>
    </source>
</evidence>
<dbReference type="EC" id="2.7.1.45" evidence="11"/>
<dbReference type="InterPro" id="IPR050306">
    <property type="entry name" value="PfkB_Carbo_kinase"/>
</dbReference>
<dbReference type="PROSITE" id="PS00584">
    <property type="entry name" value="PFKB_KINASES_2"/>
    <property type="match status" value="1"/>
</dbReference>
<evidence type="ECO:0000256" key="12">
    <source>
        <dbReference type="ARBA" id="ARBA00067931"/>
    </source>
</evidence>
<dbReference type="InterPro" id="IPR011611">
    <property type="entry name" value="PfkB_dom"/>
</dbReference>
<dbReference type="Proteomes" id="UP000295657">
    <property type="component" value="Unassembled WGS sequence"/>
</dbReference>
<keyword evidence="3" id="KW-0547">Nucleotide-binding</keyword>
<keyword evidence="6" id="KW-0119">Carbohydrate metabolism</keyword>